<evidence type="ECO:0000313" key="3">
    <source>
        <dbReference type="EMBL" id="ODA35840.1"/>
    </source>
</evidence>
<evidence type="ECO:0000313" key="4">
    <source>
        <dbReference type="Proteomes" id="UP000094936"/>
    </source>
</evidence>
<dbReference type="EMBL" id="LYBM01000002">
    <property type="protein sequence ID" value="ODA35840.1"/>
    <property type="molecule type" value="Genomic_DNA"/>
</dbReference>
<keyword evidence="4" id="KW-1185">Reference proteome</keyword>
<dbReference type="SUPFAM" id="SSF50037">
    <property type="entry name" value="C-terminal domain of transcriptional repressors"/>
    <property type="match status" value="1"/>
</dbReference>
<keyword evidence="1" id="KW-0408">Iron</keyword>
<dbReference type="STRING" id="1080227.A8L45_02040"/>
<dbReference type="InterPro" id="IPR008988">
    <property type="entry name" value="Transcriptional_repressor_C"/>
</dbReference>
<evidence type="ECO:0000256" key="1">
    <source>
        <dbReference type="ARBA" id="ARBA00023004"/>
    </source>
</evidence>
<proteinExistence type="predicted"/>
<dbReference type="RefSeq" id="WP_068898703.1">
    <property type="nucleotide sequence ID" value="NZ_JBHUIF010000032.1"/>
</dbReference>
<dbReference type="Gene3D" id="2.30.30.90">
    <property type="match status" value="1"/>
</dbReference>
<accession>A0A1C3ERI7</accession>
<name>A0A1C3ERI7_9GAMM</name>
<dbReference type="PANTHER" id="PTHR42954:SF2">
    <property type="entry name" value="FE(2+) TRANSPORT PROTEIN A"/>
    <property type="match status" value="1"/>
</dbReference>
<dbReference type="InterPro" id="IPR038157">
    <property type="entry name" value="FeoA_core_dom"/>
</dbReference>
<dbReference type="PANTHER" id="PTHR42954">
    <property type="entry name" value="FE(2+) TRANSPORT PROTEIN A"/>
    <property type="match status" value="1"/>
</dbReference>
<evidence type="ECO:0000259" key="2">
    <source>
        <dbReference type="SMART" id="SM00899"/>
    </source>
</evidence>
<dbReference type="Proteomes" id="UP000094936">
    <property type="component" value="Unassembled WGS sequence"/>
</dbReference>
<organism evidence="3 4">
    <name type="scientific">Veronia pacifica</name>
    <dbReference type="NCBI Taxonomy" id="1080227"/>
    <lineage>
        <taxon>Bacteria</taxon>
        <taxon>Pseudomonadati</taxon>
        <taxon>Pseudomonadota</taxon>
        <taxon>Gammaproteobacteria</taxon>
        <taxon>Vibrionales</taxon>
        <taxon>Vibrionaceae</taxon>
        <taxon>Veronia</taxon>
    </lineage>
</organism>
<dbReference type="InterPro" id="IPR007167">
    <property type="entry name" value="Fe-transptr_FeoA-like"/>
</dbReference>
<protein>
    <submittedName>
        <fullName evidence="3">Iron transporter FeoA</fullName>
    </submittedName>
</protein>
<feature type="domain" description="Ferrous iron transporter FeoA-like" evidence="2">
    <location>
        <begin position="1"/>
        <end position="74"/>
    </location>
</feature>
<dbReference type="GO" id="GO:0046914">
    <property type="term" value="F:transition metal ion binding"/>
    <property type="evidence" value="ECO:0007669"/>
    <property type="project" value="InterPro"/>
</dbReference>
<dbReference type="Pfam" id="PF04023">
    <property type="entry name" value="FeoA"/>
    <property type="match status" value="1"/>
</dbReference>
<dbReference type="SMART" id="SM00899">
    <property type="entry name" value="FeoA"/>
    <property type="match status" value="1"/>
</dbReference>
<sequence>MNLAELEAGRAARVISLDNVPVVAKKKLMVMGVLPNTEVKIVRFAPMGDPIQLRVRGFDVAVRKSLATAIEVTTDA</sequence>
<comment type="caution">
    <text evidence="3">The sequence shown here is derived from an EMBL/GenBank/DDBJ whole genome shotgun (WGS) entry which is preliminary data.</text>
</comment>
<dbReference type="AlphaFoldDB" id="A0A1C3ERI7"/>
<gene>
    <name evidence="3" type="ORF">A8L45_02040</name>
</gene>
<reference evidence="3 4" key="1">
    <citation type="submission" date="2016-05" db="EMBL/GenBank/DDBJ databases">
        <title>Genomic Taxonomy of the Vibrionaceae.</title>
        <authorList>
            <person name="Gomez-Gil B."/>
            <person name="Enciso-Ibarra J."/>
        </authorList>
    </citation>
    <scope>NUCLEOTIDE SEQUENCE [LARGE SCALE GENOMIC DNA]</scope>
    <source>
        <strain evidence="3 4">CAIM 1920</strain>
    </source>
</reference>
<dbReference type="OrthoDB" id="9811076at2"/>
<dbReference type="InterPro" id="IPR052713">
    <property type="entry name" value="FeoA"/>
</dbReference>